<protein>
    <submittedName>
        <fullName evidence="3">Alpha-1,4-polygalactosaminidase</fullName>
    </submittedName>
</protein>
<proteinExistence type="predicted"/>
<dbReference type="Proteomes" id="UP000631034">
    <property type="component" value="Unassembled WGS sequence"/>
</dbReference>
<dbReference type="EMBL" id="JACZHT010000002">
    <property type="protein sequence ID" value="MBE1236693.1"/>
    <property type="molecule type" value="Genomic_DNA"/>
</dbReference>
<feature type="signal peptide" evidence="2">
    <location>
        <begin position="1"/>
        <end position="30"/>
    </location>
</feature>
<reference evidence="3" key="1">
    <citation type="submission" date="2020-10" db="EMBL/GenBank/DDBJ databases">
        <title>Genome sequence of the unusual species of purple photosynthetic bacteria, Phaeovibrio sulfidiphilus DSM 23193, type strain.</title>
        <authorList>
            <person name="Kyndt J.A."/>
            <person name="Meyer T.E."/>
        </authorList>
    </citation>
    <scope>NUCLEOTIDE SEQUENCE</scope>
    <source>
        <strain evidence="3">DSM 23193</strain>
    </source>
</reference>
<dbReference type="SUPFAM" id="SSF51445">
    <property type="entry name" value="(Trans)glycosidases"/>
    <property type="match status" value="1"/>
</dbReference>
<dbReference type="InterPro" id="IPR013785">
    <property type="entry name" value="Aldolase_TIM"/>
</dbReference>
<comment type="caution">
    <text evidence="3">The sequence shown here is derived from an EMBL/GenBank/DDBJ whole genome shotgun (WGS) entry which is preliminary data.</text>
</comment>
<dbReference type="InterPro" id="IPR017853">
    <property type="entry name" value="GH"/>
</dbReference>
<feature type="compositionally biased region" description="Low complexity" evidence="1">
    <location>
        <begin position="133"/>
        <end position="147"/>
    </location>
</feature>
<accession>A0A8J7CBY9</accession>
<dbReference type="Gene3D" id="3.20.20.70">
    <property type="entry name" value="Aldolase class I"/>
    <property type="match status" value="1"/>
</dbReference>
<feature type="region of interest" description="Disordered" evidence="1">
    <location>
        <begin position="27"/>
        <end position="152"/>
    </location>
</feature>
<dbReference type="AlphaFoldDB" id="A0A8J7CBY9"/>
<keyword evidence="4" id="KW-1185">Reference proteome</keyword>
<feature type="compositionally biased region" description="Low complexity" evidence="1">
    <location>
        <begin position="94"/>
        <end position="107"/>
    </location>
</feature>
<feature type="chain" id="PRO_5035168982" evidence="2">
    <location>
        <begin position="31"/>
        <end position="489"/>
    </location>
</feature>
<organism evidence="3 4">
    <name type="scientific">Phaeovibrio sulfidiphilus</name>
    <dbReference type="NCBI Taxonomy" id="1220600"/>
    <lineage>
        <taxon>Bacteria</taxon>
        <taxon>Pseudomonadati</taxon>
        <taxon>Pseudomonadota</taxon>
        <taxon>Alphaproteobacteria</taxon>
        <taxon>Rhodospirillales</taxon>
        <taxon>Rhodospirillaceae</taxon>
        <taxon>Phaeovibrio</taxon>
    </lineage>
</organism>
<gene>
    <name evidence="3" type="ORF">IHV25_03375</name>
</gene>
<evidence type="ECO:0000256" key="2">
    <source>
        <dbReference type="SAM" id="SignalP"/>
    </source>
</evidence>
<dbReference type="RefSeq" id="WP_192533690.1">
    <property type="nucleotide sequence ID" value="NZ_JACZHT010000002.1"/>
</dbReference>
<evidence type="ECO:0000313" key="3">
    <source>
        <dbReference type="EMBL" id="MBE1236693.1"/>
    </source>
</evidence>
<evidence type="ECO:0000256" key="1">
    <source>
        <dbReference type="SAM" id="MobiDB-lite"/>
    </source>
</evidence>
<feature type="compositionally biased region" description="Low complexity" evidence="1">
    <location>
        <begin position="30"/>
        <end position="71"/>
    </location>
</feature>
<keyword evidence="2" id="KW-0732">Signal</keyword>
<feature type="compositionally biased region" description="Polar residues" evidence="1">
    <location>
        <begin position="72"/>
        <end position="82"/>
    </location>
</feature>
<evidence type="ECO:0000313" key="4">
    <source>
        <dbReference type="Proteomes" id="UP000631034"/>
    </source>
</evidence>
<sequence length="489" mass="51874">MRRSLPIFKHLGLAACIATALCTGGEPARAQETGTPTAPAPEAATASSVPEAGAAPSAPAALSAPAPAAQPGTPSNGSTPNGQPADPASSASLPGGTPAPRTGTPAPLNGDPPAANGIRSPDPSESAVVLPSDAAPPDAGGPNGAPDTNPLMPRVVIDGVDVTEGVYRDPPPEIPPQALPNYRDNVRDVANRFADYAHARSPNFPVLVRGGEILAFQSQREHDLATLKLPDGTPPSRGNVFDVGTPYGRYLRNIAGIVMDQHFCAPVNPTITPENLDRLRWLELHLFSLERCETLDDLQGAIAGATAQNVLLDARLSSDLAFRTVPAPDIENANIADIRSLRDARNVLFVLDSWGFDRIGDWVDALAATNHDVLVIDPFFRGRDCLDKAQIGRLKKKALGPRRMVIARLSVGLARDTMPYWKPGWQVGNPSFLVGHFPYTTGVYWTDVMNQEWLAMLGGAFASLMDLGVDGIMLDGMTTFLRQEALNPI</sequence>
<name>A0A8J7CBY9_9PROT</name>